<keyword evidence="2" id="KW-0479">Metal-binding</keyword>
<dbReference type="Pfam" id="PF00172">
    <property type="entry name" value="Zn_clus"/>
    <property type="match status" value="1"/>
</dbReference>
<dbReference type="PROSITE" id="PS50048">
    <property type="entry name" value="ZN2_CY6_FUNGAL_2"/>
    <property type="match status" value="1"/>
</dbReference>
<dbReference type="EMBL" id="LN649232">
    <property type="protein sequence ID" value="CEI41793.1"/>
    <property type="molecule type" value="Genomic_DNA"/>
</dbReference>
<dbReference type="InterPro" id="IPR050815">
    <property type="entry name" value="TF_fung"/>
</dbReference>
<dbReference type="SUPFAM" id="SSF57701">
    <property type="entry name" value="Zn2/Cys6 DNA-binding domain"/>
    <property type="match status" value="1"/>
</dbReference>
<evidence type="ECO:0000256" key="2">
    <source>
        <dbReference type="ARBA" id="ARBA00022723"/>
    </source>
</evidence>
<evidence type="ECO:0000259" key="7">
    <source>
        <dbReference type="PROSITE" id="PS50048"/>
    </source>
</evidence>
<dbReference type="STRING" id="56646.A0A2L2SRV5"/>
<reference evidence="9" key="1">
    <citation type="submission" date="2014-10" db="EMBL/GenBank/DDBJ databases">
        <authorList>
            <person name="King R."/>
        </authorList>
    </citation>
    <scope>NUCLEOTIDE SEQUENCE [LARGE SCALE GENOMIC DNA]</scope>
    <source>
        <strain evidence="9">A3/5</strain>
    </source>
</reference>
<dbReference type="CDD" id="cd12148">
    <property type="entry name" value="fungal_TF_MHR"/>
    <property type="match status" value="1"/>
</dbReference>
<evidence type="ECO:0000256" key="6">
    <source>
        <dbReference type="SAM" id="MobiDB-lite"/>
    </source>
</evidence>
<keyword evidence="5" id="KW-0539">Nucleus</keyword>
<protein>
    <recommendedName>
        <fullName evidence="7">Zn(2)-C6 fungal-type domain-containing protein</fullName>
    </recommendedName>
</protein>
<dbReference type="InterPro" id="IPR001138">
    <property type="entry name" value="Zn2Cys6_DnaBD"/>
</dbReference>
<dbReference type="GO" id="GO:0005634">
    <property type="term" value="C:nucleus"/>
    <property type="evidence" value="ECO:0007669"/>
    <property type="project" value="UniProtKB-SubCell"/>
</dbReference>
<dbReference type="GO" id="GO:0003677">
    <property type="term" value="F:DNA binding"/>
    <property type="evidence" value="ECO:0007669"/>
    <property type="project" value="InterPro"/>
</dbReference>
<evidence type="ECO:0000256" key="3">
    <source>
        <dbReference type="ARBA" id="ARBA00023015"/>
    </source>
</evidence>
<sequence>MSNYLPPRLSCLLCKGKKQSCDRALPKCSRCSRQGYDCSYPDKRKPTTGRRKQARDLETKLMLLEARIDKCYPQDGHASGSEMKPGAGEGLLSQSPGTYLVVDDESPLPHNDQQDSSTTDGALHLQLNKPTTVDSIIGNPIPTPEMLNLYFEKLHHATPMIHRSRYEECVGSSGADHPPKCLHYIICALGADCIPTYQSLSTPLYRQARDEGKSSFDLAHLQTWLLVANFEARKGLFSRAAISLARSIRMAQMLNLNRDERNDTENLPPRGFGSRQDWIILEECRRTWWCLYVSDRLLFVTSGLPSVIDSTQVQVSLPASEQAFESGCPEETATLQGALHHQDRACSVLALRVIAASLFYRAVRISDSKRTDEEYSNANDKAYWECHKVIKNDLITLQTAFSRSFRLPDGLKCQQSVFVYVLIQMTILSLYNSTMQIVHGGNERSQSDLATESCEYIGDAVSNIVEVFKSMRNDADVALNNPILNYAAYTAALLLLSGVGIGKDEASKVSDAIYLQQHLQQAGVTQPIAYSLGQQLKEKLAGRADLTVYRL</sequence>
<dbReference type="Pfam" id="PF04082">
    <property type="entry name" value="Fungal_trans"/>
    <property type="match status" value="1"/>
</dbReference>
<dbReference type="PANTHER" id="PTHR47338">
    <property type="entry name" value="ZN(II)2CYS6 TRANSCRIPTION FACTOR (EUROFUNG)-RELATED"/>
    <property type="match status" value="1"/>
</dbReference>
<dbReference type="Gene3D" id="4.10.240.10">
    <property type="entry name" value="Zn(2)-C6 fungal-type DNA-binding domain"/>
    <property type="match status" value="1"/>
</dbReference>
<dbReference type="AlphaFoldDB" id="A0A2L2SRV5"/>
<keyword evidence="9" id="KW-1185">Reference proteome</keyword>
<feature type="domain" description="Zn(2)-C6 fungal-type" evidence="7">
    <location>
        <begin position="10"/>
        <end position="40"/>
    </location>
</feature>
<dbReference type="GO" id="GO:0006351">
    <property type="term" value="P:DNA-templated transcription"/>
    <property type="evidence" value="ECO:0007669"/>
    <property type="project" value="InterPro"/>
</dbReference>
<comment type="subcellular location">
    <subcellularLocation>
        <location evidence="1">Nucleus</location>
    </subcellularLocation>
</comment>
<dbReference type="CDD" id="cd00067">
    <property type="entry name" value="GAL4"/>
    <property type="match status" value="1"/>
</dbReference>
<evidence type="ECO:0000256" key="4">
    <source>
        <dbReference type="ARBA" id="ARBA00023163"/>
    </source>
</evidence>
<dbReference type="PANTHER" id="PTHR47338:SF10">
    <property type="entry name" value="TRANSCRIPTION FACTOR DOMAIN-CONTAINING PROTEIN-RELATED"/>
    <property type="match status" value="1"/>
</dbReference>
<evidence type="ECO:0000256" key="1">
    <source>
        <dbReference type="ARBA" id="ARBA00004123"/>
    </source>
</evidence>
<dbReference type="SMART" id="SM00066">
    <property type="entry name" value="GAL4"/>
    <property type="match status" value="1"/>
</dbReference>
<dbReference type="SMART" id="SM00906">
    <property type="entry name" value="Fungal_trans"/>
    <property type="match status" value="1"/>
</dbReference>
<proteinExistence type="predicted"/>
<evidence type="ECO:0000256" key="5">
    <source>
        <dbReference type="ARBA" id="ARBA00023242"/>
    </source>
</evidence>
<accession>A0A2L2SRV5</accession>
<dbReference type="PROSITE" id="PS00463">
    <property type="entry name" value="ZN2_CY6_FUNGAL_1"/>
    <property type="match status" value="1"/>
</dbReference>
<organism evidence="8 9">
    <name type="scientific">Fusarium venenatum</name>
    <dbReference type="NCBI Taxonomy" id="56646"/>
    <lineage>
        <taxon>Eukaryota</taxon>
        <taxon>Fungi</taxon>
        <taxon>Dikarya</taxon>
        <taxon>Ascomycota</taxon>
        <taxon>Pezizomycotina</taxon>
        <taxon>Sordariomycetes</taxon>
        <taxon>Hypocreomycetidae</taxon>
        <taxon>Hypocreales</taxon>
        <taxon>Nectriaceae</taxon>
        <taxon>Fusarium</taxon>
    </lineage>
</organism>
<keyword evidence="4" id="KW-0804">Transcription</keyword>
<keyword evidence="3" id="KW-0805">Transcription regulation</keyword>
<dbReference type="GO" id="GO:0000981">
    <property type="term" value="F:DNA-binding transcription factor activity, RNA polymerase II-specific"/>
    <property type="evidence" value="ECO:0007669"/>
    <property type="project" value="InterPro"/>
</dbReference>
<evidence type="ECO:0000313" key="8">
    <source>
        <dbReference type="EMBL" id="CEI41793.1"/>
    </source>
</evidence>
<dbReference type="InterPro" id="IPR007219">
    <property type="entry name" value="XnlR_reg_dom"/>
</dbReference>
<evidence type="ECO:0000313" key="9">
    <source>
        <dbReference type="Proteomes" id="UP000245910"/>
    </source>
</evidence>
<feature type="region of interest" description="Disordered" evidence="6">
    <location>
        <begin position="74"/>
        <end position="120"/>
    </location>
</feature>
<dbReference type="InterPro" id="IPR036864">
    <property type="entry name" value="Zn2-C6_fun-type_DNA-bd_sf"/>
</dbReference>
<name>A0A2L2SRV5_9HYPO</name>
<dbReference type="Proteomes" id="UP000245910">
    <property type="component" value="Chromosome IIII"/>
</dbReference>
<dbReference type="GO" id="GO:0008270">
    <property type="term" value="F:zinc ion binding"/>
    <property type="evidence" value="ECO:0007669"/>
    <property type="project" value="InterPro"/>
</dbReference>